<dbReference type="GO" id="GO:0006606">
    <property type="term" value="P:protein import into nucleus"/>
    <property type="evidence" value="ECO:0007669"/>
    <property type="project" value="TreeGrafter"/>
</dbReference>
<keyword evidence="3" id="KW-0653">Protein transport</keyword>
<name>A0AAV9UVS4_9PEZI</name>
<evidence type="ECO:0000313" key="5">
    <source>
        <dbReference type="Proteomes" id="UP001375240"/>
    </source>
</evidence>
<comment type="caution">
    <text evidence="4">The sequence shown here is derived from an EMBL/GenBank/DDBJ whole genome shotgun (WGS) entry which is preliminary data.</text>
</comment>
<gene>
    <name evidence="4" type="primary">MOG1_1</name>
    <name evidence="4" type="ORF">TWF696_006245</name>
</gene>
<keyword evidence="5" id="KW-1185">Reference proteome</keyword>
<dbReference type="SUPFAM" id="SSF55724">
    <property type="entry name" value="Mog1p/PsbP-like"/>
    <property type="match status" value="1"/>
</dbReference>
<dbReference type="InterPro" id="IPR007681">
    <property type="entry name" value="Mog1"/>
</dbReference>
<evidence type="ECO:0000313" key="4">
    <source>
        <dbReference type="EMBL" id="KAK6349992.1"/>
    </source>
</evidence>
<keyword evidence="2" id="KW-0813">Transport</keyword>
<comment type="similarity">
    <text evidence="1">Belongs to the MOG1 family.</text>
</comment>
<dbReference type="Pfam" id="PF04603">
    <property type="entry name" value="Mog1"/>
    <property type="match status" value="1"/>
</dbReference>
<dbReference type="EMBL" id="JAVHNQ010000004">
    <property type="protein sequence ID" value="KAK6349992.1"/>
    <property type="molecule type" value="Genomic_DNA"/>
</dbReference>
<protein>
    <submittedName>
        <fullName evidence="4">Multicopy suppressor of ts gsp1</fullName>
    </submittedName>
</protein>
<dbReference type="GO" id="GO:0005634">
    <property type="term" value="C:nucleus"/>
    <property type="evidence" value="ECO:0007669"/>
    <property type="project" value="TreeGrafter"/>
</dbReference>
<reference evidence="4 5" key="1">
    <citation type="submission" date="2019-10" db="EMBL/GenBank/DDBJ databases">
        <authorList>
            <person name="Palmer J.M."/>
        </authorList>
    </citation>
    <scope>NUCLEOTIDE SEQUENCE [LARGE SCALE GENOMIC DNA]</scope>
    <source>
        <strain evidence="4 5">TWF696</strain>
    </source>
</reference>
<dbReference type="PANTHER" id="PTHR15837:SF0">
    <property type="entry name" value="RAN GUANINE NUCLEOTIDE RELEASE FACTOR"/>
    <property type="match status" value="1"/>
</dbReference>
<dbReference type="AlphaFoldDB" id="A0AAV9UVS4"/>
<dbReference type="PANTHER" id="PTHR15837">
    <property type="entry name" value="RAN GUANINE NUCLEOTIDE RELEASE FACTOR"/>
    <property type="match status" value="1"/>
</dbReference>
<dbReference type="Gene3D" id="3.40.1000.10">
    <property type="entry name" value="Mog1/PsbP, alpha/beta/alpha sandwich"/>
    <property type="match status" value="1"/>
</dbReference>
<evidence type="ECO:0000256" key="1">
    <source>
        <dbReference type="ARBA" id="ARBA00010307"/>
    </source>
</evidence>
<dbReference type="Proteomes" id="UP001375240">
    <property type="component" value="Unassembled WGS sequence"/>
</dbReference>
<dbReference type="GO" id="GO:0005085">
    <property type="term" value="F:guanyl-nucleotide exchange factor activity"/>
    <property type="evidence" value="ECO:0007669"/>
    <property type="project" value="TreeGrafter"/>
</dbReference>
<evidence type="ECO:0000256" key="2">
    <source>
        <dbReference type="ARBA" id="ARBA00022448"/>
    </source>
</evidence>
<sequence>MSLSFTERELFGGAITANVPSAWTDLSDLRQVPDNQESFIDMKGLATVIFELNERVDQGDDEASIKFHLSDIFEEEEYKIWESRKLDAGDIPGLPNIPAYSMLITTPYVENRGNLLGHPSQFVALAIVIIRLEKQKTDIVITANMPHTLAETAAEKSLCRPGLETDQGFGDDYVWKPDNAGVPLKNLLQVIEEGAKTFRIHDWDLFVHEE</sequence>
<accession>A0AAV9UVS4</accession>
<dbReference type="InterPro" id="IPR016123">
    <property type="entry name" value="Mog1/PsbP_a/b/a-sand"/>
</dbReference>
<proteinExistence type="inferred from homology"/>
<evidence type="ECO:0000256" key="3">
    <source>
        <dbReference type="ARBA" id="ARBA00022927"/>
    </source>
</evidence>
<organism evidence="4 5">
    <name type="scientific">Orbilia brochopaga</name>
    <dbReference type="NCBI Taxonomy" id="3140254"/>
    <lineage>
        <taxon>Eukaryota</taxon>
        <taxon>Fungi</taxon>
        <taxon>Dikarya</taxon>
        <taxon>Ascomycota</taxon>
        <taxon>Pezizomycotina</taxon>
        <taxon>Orbiliomycetes</taxon>
        <taxon>Orbiliales</taxon>
        <taxon>Orbiliaceae</taxon>
        <taxon>Orbilia</taxon>
    </lineage>
</organism>
<dbReference type="GO" id="GO:0031267">
    <property type="term" value="F:small GTPase binding"/>
    <property type="evidence" value="ECO:0007669"/>
    <property type="project" value="TreeGrafter"/>
</dbReference>